<reference evidence="2 3" key="1">
    <citation type="journal article" date="2007" name="Science">
        <title>Sea anemone genome reveals ancestral eumetazoan gene repertoire and genomic organization.</title>
        <authorList>
            <person name="Putnam N.H."/>
            <person name="Srivastava M."/>
            <person name="Hellsten U."/>
            <person name="Dirks B."/>
            <person name="Chapman J."/>
            <person name="Salamov A."/>
            <person name="Terry A."/>
            <person name="Shapiro H."/>
            <person name="Lindquist E."/>
            <person name="Kapitonov V.V."/>
            <person name="Jurka J."/>
            <person name="Genikhovich G."/>
            <person name="Grigoriev I.V."/>
            <person name="Lucas S.M."/>
            <person name="Steele R.E."/>
            <person name="Finnerty J.R."/>
            <person name="Technau U."/>
            <person name="Martindale M.Q."/>
            <person name="Rokhsar D.S."/>
        </authorList>
    </citation>
    <scope>NUCLEOTIDE SEQUENCE [LARGE SCALE GENOMIC DNA]</scope>
    <source>
        <strain evidence="3">CH2 X CH6</strain>
        <strain evidence="2">CH2 x CH6</strain>
    </source>
</reference>
<dbReference type="AlphaFoldDB" id="A7SZP8"/>
<dbReference type="PANTHER" id="PTHR33395">
    <property type="entry name" value="TRANSCRIPTASE, PUTATIVE-RELATED-RELATED"/>
    <property type="match status" value="1"/>
</dbReference>
<evidence type="ECO:0000313" key="1">
    <source>
        <dbReference type="EMBL" id="EDO25715.1"/>
    </source>
</evidence>
<name>A7SZP8_NEMVE</name>
<dbReference type="HOGENOM" id="CLU_2984997_0_0_1"/>
<protein>
    <submittedName>
        <fullName evidence="2">Uncharacterized protein</fullName>
    </submittedName>
</protein>
<dbReference type="EMBL" id="DS469976">
    <property type="protein sequence ID" value="EDO30821.1"/>
    <property type="molecule type" value="Genomic_DNA"/>
</dbReference>
<dbReference type="STRING" id="45351.A7SZP8"/>
<sequence length="58" mass="6865">IFRNSIHKSVFPADWKFARVSPVFKKGLKTNLNNYRPISVISIVAKIYEGRFDQLYKY</sequence>
<keyword evidence="3" id="KW-1185">Reference proteome</keyword>
<evidence type="ECO:0000313" key="2">
    <source>
        <dbReference type="EMBL" id="EDO30821.1"/>
    </source>
</evidence>
<proteinExistence type="predicted"/>
<dbReference type="InParanoid" id="A7SZP8"/>
<accession>A7SZP8</accession>
<dbReference type="PANTHER" id="PTHR33395:SF22">
    <property type="entry name" value="REVERSE TRANSCRIPTASE DOMAIN-CONTAINING PROTEIN"/>
    <property type="match status" value="1"/>
</dbReference>
<organism evidence="2 3">
    <name type="scientific">Nematostella vectensis</name>
    <name type="common">Starlet sea anemone</name>
    <dbReference type="NCBI Taxonomy" id="45351"/>
    <lineage>
        <taxon>Eukaryota</taxon>
        <taxon>Metazoa</taxon>
        <taxon>Cnidaria</taxon>
        <taxon>Anthozoa</taxon>
        <taxon>Hexacorallia</taxon>
        <taxon>Actiniaria</taxon>
        <taxon>Edwardsiidae</taxon>
        <taxon>Nematostella</taxon>
    </lineage>
</organism>
<dbReference type="EMBL" id="DS478443">
    <property type="protein sequence ID" value="EDO25715.1"/>
    <property type="molecule type" value="Genomic_DNA"/>
</dbReference>
<feature type="non-terminal residue" evidence="2">
    <location>
        <position position="1"/>
    </location>
</feature>
<evidence type="ECO:0000313" key="3">
    <source>
        <dbReference type="Proteomes" id="UP000001593"/>
    </source>
</evidence>
<gene>
    <name evidence="2" type="ORF">NEMVEDRAFT_v1g139319</name>
    <name evidence="1" type="ORF">NEMVEDRAFT_v1g156629</name>
</gene>
<dbReference type="Proteomes" id="UP000001593">
    <property type="component" value="Unassembled WGS sequence"/>
</dbReference>